<dbReference type="EMBL" id="PEDP01000003">
    <property type="protein sequence ID" value="POS88416.1"/>
    <property type="molecule type" value="Genomic_DNA"/>
</dbReference>
<evidence type="ECO:0000313" key="2">
    <source>
        <dbReference type="EMBL" id="POS88416.1"/>
    </source>
</evidence>
<dbReference type="Pfam" id="PF00078">
    <property type="entry name" value="RVT_1"/>
    <property type="match status" value="1"/>
</dbReference>
<keyword evidence="3" id="KW-1185">Reference proteome</keyword>
<dbReference type="OrthoDB" id="4842715at2759"/>
<name>A0A2S4Q2A3_9PEZI</name>
<comment type="caution">
    <text evidence="2">The sequence shown here is derived from an EMBL/GenBank/DDBJ whole genome shotgun (WGS) entry which is preliminary data.</text>
</comment>
<protein>
    <recommendedName>
        <fullName evidence="1">Reverse transcriptase domain-containing protein</fullName>
    </recommendedName>
</protein>
<organism evidence="2 3">
    <name type="scientific">Erysiphe pulchra</name>
    <dbReference type="NCBI Taxonomy" id="225359"/>
    <lineage>
        <taxon>Eukaryota</taxon>
        <taxon>Fungi</taxon>
        <taxon>Dikarya</taxon>
        <taxon>Ascomycota</taxon>
        <taxon>Pezizomycotina</taxon>
        <taxon>Leotiomycetes</taxon>
        <taxon>Erysiphales</taxon>
        <taxon>Erysiphaceae</taxon>
        <taxon>Erysiphe</taxon>
    </lineage>
</organism>
<dbReference type="STRING" id="225359.A0A2S4Q2A3"/>
<evidence type="ECO:0000259" key="1">
    <source>
        <dbReference type="Pfam" id="PF00078"/>
    </source>
</evidence>
<proteinExistence type="predicted"/>
<reference evidence="2 3" key="1">
    <citation type="submission" date="2017-10" db="EMBL/GenBank/DDBJ databases">
        <title>Development of genomic resources for the powdery mildew, Erysiphe pulchra.</title>
        <authorList>
            <person name="Wadl P.A."/>
            <person name="Mack B.M."/>
            <person name="Moore G."/>
            <person name="Beltz S.B."/>
        </authorList>
    </citation>
    <scope>NUCLEOTIDE SEQUENCE [LARGE SCALE GENOMIC DNA]</scope>
    <source>
        <strain evidence="2">Cflorida</strain>
    </source>
</reference>
<gene>
    <name evidence="2" type="ORF">EPUL_000163</name>
</gene>
<dbReference type="InterPro" id="IPR000477">
    <property type="entry name" value="RT_dom"/>
</dbReference>
<sequence length="525" mass="58949">MGAVKGLLDLTNQYLRNLGKGHSGVGADFLALLADGASRAMRGEWVYSKEDSRVIIRLGSNHETRKTGTFELRQKVHSVLSDKALVANAWVVPIGVTNIAPTPAKEDFVICLFPKRIRGLDGLYETMEGPLYEELATVRDVVPIWYMGWTRRSQNEELYGHLRICVLIAGLINSHPDFGFLGELSWFKEYVNEIRSRCAINALAFMPLDHIPDKAASQAINDWYSSRSLKLLNPTETSTYNRDGTLNLTFSTNNKAINEVRPDLHTTSDHENLVSTLFREASIQGPGSCPRIKANKVGSYGGMKSFRTSVRHAKKNHWGSTISEAGSLPDVYKHNGALWHNAAQRYKSSPLHNEDNSEEINGLQIKAHFFCEKLLCQHLDAMDISSNTQTVSERTLSRRSSVDLTIALHCDKRNVLEKGKVVVVIKVNVKGAFDGVLRNRLIFRLRTKGWPNCLVKWVVFFLSNRWTRTFLDNASAELLPLLYGLPQESPVSPILFLLYVEPLLRLSQKCFGYADDAAIITSQVF</sequence>
<dbReference type="Proteomes" id="UP000237438">
    <property type="component" value="Unassembled WGS sequence"/>
</dbReference>
<dbReference type="PANTHER" id="PTHR33481:SF1">
    <property type="entry name" value="ENDONUCLEASE_EXONUCLEASE_PHOSPHATASE DOMAIN-CONTAINING PROTEIN-RELATED"/>
    <property type="match status" value="1"/>
</dbReference>
<evidence type="ECO:0000313" key="3">
    <source>
        <dbReference type="Proteomes" id="UP000237438"/>
    </source>
</evidence>
<accession>A0A2S4Q2A3</accession>
<dbReference type="PANTHER" id="PTHR33481">
    <property type="entry name" value="REVERSE TRANSCRIPTASE"/>
    <property type="match status" value="1"/>
</dbReference>
<dbReference type="AlphaFoldDB" id="A0A2S4Q2A3"/>
<feature type="domain" description="Reverse transcriptase" evidence="1">
    <location>
        <begin position="400"/>
        <end position="522"/>
    </location>
</feature>